<proteinExistence type="predicted"/>
<evidence type="ECO:0000313" key="2">
    <source>
        <dbReference type="Proteomes" id="UP000325415"/>
    </source>
</evidence>
<name>A0A5N6S2H0_9BIFI</name>
<dbReference type="EMBL" id="QDAG01000002">
    <property type="protein sequence ID" value="KAE8129705.1"/>
    <property type="molecule type" value="Genomic_DNA"/>
</dbReference>
<sequence>MTMTDWRHMSPEHLDGRAFAATTRHGATLRGTLGMTARTVLKDLDGLAVILYMTPDHAMHLNEQLFAGITIGGKR</sequence>
<gene>
    <name evidence="1" type="ORF">DDE84_02590</name>
</gene>
<organism evidence="1 2">
    <name type="scientific">Bifidobacterium tibiigranuli</name>
    <dbReference type="NCBI Taxonomy" id="2172043"/>
    <lineage>
        <taxon>Bacteria</taxon>
        <taxon>Bacillati</taxon>
        <taxon>Actinomycetota</taxon>
        <taxon>Actinomycetes</taxon>
        <taxon>Bifidobacteriales</taxon>
        <taxon>Bifidobacteriaceae</taxon>
        <taxon>Bifidobacterium</taxon>
    </lineage>
</organism>
<protein>
    <submittedName>
        <fullName evidence="1">Uncharacterized protein</fullName>
    </submittedName>
</protein>
<comment type="caution">
    <text evidence="1">The sequence shown here is derived from an EMBL/GenBank/DDBJ whole genome shotgun (WGS) entry which is preliminary data.</text>
</comment>
<dbReference type="Proteomes" id="UP000325415">
    <property type="component" value="Unassembled WGS sequence"/>
</dbReference>
<accession>A0A5N6S2H0</accession>
<reference evidence="1 2" key="1">
    <citation type="submission" date="2018-04" db="EMBL/GenBank/DDBJ databases">
        <authorList>
            <person name="Eckel V.P."/>
            <person name="Vogel R.F."/>
        </authorList>
    </citation>
    <scope>NUCLEOTIDE SEQUENCE [LARGE SCALE GENOMIC DNA]</scope>
    <source>
        <strain evidence="2">TMW 2.1764</strain>
    </source>
</reference>
<dbReference type="AlphaFoldDB" id="A0A5N6S2H0"/>
<keyword evidence="2" id="KW-1185">Reference proteome</keyword>
<evidence type="ECO:0000313" key="1">
    <source>
        <dbReference type="EMBL" id="KAE8129705.1"/>
    </source>
</evidence>